<reference evidence="1 2" key="1">
    <citation type="journal article" date="2021" name="Commun. Biol.">
        <title>The genome of Shorea leprosula (Dipterocarpaceae) highlights the ecological relevance of drought in aseasonal tropical rainforests.</title>
        <authorList>
            <person name="Ng K.K.S."/>
            <person name="Kobayashi M.J."/>
            <person name="Fawcett J.A."/>
            <person name="Hatakeyama M."/>
            <person name="Paape T."/>
            <person name="Ng C.H."/>
            <person name="Ang C.C."/>
            <person name="Tnah L.H."/>
            <person name="Lee C.T."/>
            <person name="Nishiyama T."/>
            <person name="Sese J."/>
            <person name="O'Brien M.J."/>
            <person name="Copetti D."/>
            <person name="Mohd Noor M.I."/>
            <person name="Ong R.C."/>
            <person name="Putra M."/>
            <person name="Sireger I.Z."/>
            <person name="Indrioko S."/>
            <person name="Kosugi Y."/>
            <person name="Izuno A."/>
            <person name="Isagi Y."/>
            <person name="Lee S.L."/>
            <person name="Shimizu K.K."/>
        </authorList>
    </citation>
    <scope>NUCLEOTIDE SEQUENCE [LARGE SCALE GENOMIC DNA]</scope>
    <source>
        <strain evidence="1">214</strain>
    </source>
</reference>
<dbReference type="AlphaFoldDB" id="A0AAV5ICC7"/>
<protein>
    <submittedName>
        <fullName evidence="1">Uncharacterized protein</fullName>
    </submittedName>
</protein>
<organism evidence="1 2">
    <name type="scientific">Rubroshorea leprosula</name>
    <dbReference type="NCBI Taxonomy" id="152421"/>
    <lineage>
        <taxon>Eukaryota</taxon>
        <taxon>Viridiplantae</taxon>
        <taxon>Streptophyta</taxon>
        <taxon>Embryophyta</taxon>
        <taxon>Tracheophyta</taxon>
        <taxon>Spermatophyta</taxon>
        <taxon>Magnoliopsida</taxon>
        <taxon>eudicotyledons</taxon>
        <taxon>Gunneridae</taxon>
        <taxon>Pentapetalae</taxon>
        <taxon>rosids</taxon>
        <taxon>malvids</taxon>
        <taxon>Malvales</taxon>
        <taxon>Dipterocarpaceae</taxon>
        <taxon>Rubroshorea</taxon>
    </lineage>
</organism>
<accession>A0AAV5ICC7</accession>
<gene>
    <name evidence="1" type="ORF">SLEP1_g8351</name>
</gene>
<evidence type="ECO:0000313" key="1">
    <source>
        <dbReference type="EMBL" id="GKU94930.1"/>
    </source>
</evidence>
<name>A0AAV5ICC7_9ROSI</name>
<dbReference type="Proteomes" id="UP001054252">
    <property type="component" value="Unassembled WGS sequence"/>
</dbReference>
<dbReference type="PANTHER" id="PTHR34061">
    <property type="entry name" value="PROTEIN, PUTATIVE-RELATED"/>
    <property type="match status" value="1"/>
</dbReference>
<sequence length="112" mass="12320">MGATTVPRDFTNLRNGIGSANKTKVQISSTPSCAPACGKLDGIAAWVLNGVAAAFFMSLDRCACIHIGTMDDPDDVENDHQQLICKHGYLELNSRRRQYRKHKGKIWDVLTS</sequence>
<keyword evidence="2" id="KW-1185">Reference proteome</keyword>
<comment type="caution">
    <text evidence="1">The sequence shown here is derived from an EMBL/GenBank/DDBJ whole genome shotgun (WGS) entry which is preliminary data.</text>
</comment>
<dbReference type="PANTHER" id="PTHR34061:SF2">
    <property type="entry name" value="PROTEIN, PUTATIVE-RELATED"/>
    <property type="match status" value="1"/>
</dbReference>
<dbReference type="EMBL" id="BPVZ01000008">
    <property type="protein sequence ID" value="GKU94930.1"/>
    <property type="molecule type" value="Genomic_DNA"/>
</dbReference>
<evidence type="ECO:0000313" key="2">
    <source>
        <dbReference type="Proteomes" id="UP001054252"/>
    </source>
</evidence>
<proteinExistence type="predicted"/>